<sequence>MKVTPWLRTKATPRLEASIPNPICLFSCTVVVESGETSSDLVKSQIW</sequence>
<dbReference type="AlphaFoldDB" id="A0A2N9ECU8"/>
<proteinExistence type="predicted"/>
<organism evidence="1">
    <name type="scientific">Fagus sylvatica</name>
    <name type="common">Beechnut</name>
    <dbReference type="NCBI Taxonomy" id="28930"/>
    <lineage>
        <taxon>Eukaryota</taxon>
        <taxon>Viridiplantae</taxon>
        <taxon>Streptophyta</taxon>
        <taxon>Embryophyta</taxon>
        <taxon>Tracheophyta</taxon>
        <taxon>Spermatophyta</taxon>
        <taxon>Magnoliopsida</taxon>
        <taxon>eudicotyledons</taxon>
        <taxon>Gunneridae</taxon>
        <taxon>Pentapetalae</taxon>
        <taxon>rosids</taxon>
        <taxon>fabids</taxon>
        <taxon>Fagales</taxon>
        <taxon>Fagaceae</taxon>
        <taxon>Fagus</taxon>
    </lineage>
</organism>
<evidence type="ECO:0000313" key="1">
    <source>
        <dbReference type="EMBL" id="SPC72369.1"/>
    </source>
</evidence>
<dbReference type="EMBL" id="OIVN01000003">
    <property type="protein sequence ID" value="SPC72369.1"/>
    <property type="molecule type" value="Genomic_DNA"/>
</dbReference>
<reference evidence="1" key="1">
    <citation type="submission" date="2018-02" db="EMBL/GenBank/DDBJ databases">
        <authorList>
            <person name="Cohen D.B."/>
            <person name="Kent A.D."/>
        </authorList>
    </citation>
    <scope>NUCLEOTIDE SEQUENCE</scope>
</reference>
<protein>
    <submittedName>
        <fullName evidence="1">Uncharacterized protein</fullName>
    </submittedName>
</protein>
<accession>A0A2N9ECU8</accession>
<gene>
    <name evidence="1" type="ORF">FSB_LOCUS251</name>
</gene>
<name>A0A2N9ECU8_FAGSY</name>